<dbReference type="SUPFAM" id="SSF49503">
    <property type="entry name" value="Cupredoxins"/>
    <property type="match status" value="3"/>
</dbReference>
<feature type="domain" description="Plastocyanin-like" evidence="3">
    <location>
        <begin position="620"/>
        <end position="723"/>
    </location>
</feature>
<dbReference type="GO" id="GO:0005507">
    <property type="term" value="F:copper ion binding"/>
    <property type="evidence" value="ECO:0007669"/>
    <property type="project" value="InterPro"/>
</dbReference>
<keyword evidence="4" id="KW-0946">Virion</keyword>
<evidence type="ECO:0000313" key="5">
    <source>
        <dbReference type="Proteomes" id="UP000193870"/>
    </source>
</evidence>
<dbReference type="AlphaFoldDB" id="A0A1Y5T9K9"/>
<organism evidence="4 5">
    <name type="scientific">Palleronia marisminoris</name>
    <dbReference type="NCBI Taxonomy" id="315423"/>
    <lineage>
        <taxon>Bacteria</taxon>
        <taxon>Pseudomonadati</taxon>
        <taxon>Pseudomonadota</taxon>
        <taxon>Alphaproteobacteria</taxon>
        <taxon>Rhodobacterales</taxon>
        <taxon>Roseobacteraceae</taxon>
        <taxon>Palleronia</taxon>
    </lineage>
</organism>
<sequence>MYLPRDASRTRVREAEHARRNRAEIVRSLSSGEITRRDLFRWGTFTSLGMLAHVNGLSPFASSAFAQDVPTGTPRSPLFGALPFSQPMPRLDLQKPRHLKAVARGAETDVHFPDGMKQPPGHRLSYHTDFTESGGTAFRNPYHNVGPMEGRPPGEYFAHQRWEEYLPEVGYVMTLGRCGTGVKFHPAMPDQGIDQVWSLSPNMRGRCTLPPPLIKLRYGEPALFRLYNRLHPNPTKNGGFGSNSQSTHNHNAHNASGSDGAANTHFYPGQFYDYHWTTTLARADLINQAATDRRASGPAKRGTGLERVPGDFRELQGTLWFHDHRFFYTAENVYKGHVGMLNYYSGPDRGHEGLSDGINLRLPSGTELDWGNIDFDVNLIISDGATDQDGQYFFDIFDTRGFCGDMMLVNFAYKPYFEVLPRKYRFRVLSAGMSRFVELGLLNPQGNPMPFQVIATDGNLLVNPVTVTRLDPMGPGERFDIVVDFSVFQRGSRITMINTLEHANGMKPKGSVSIADALRGVPDDPAVGGVMEFRIVDAVESVDNPGKIHRRGDPDRSRVPGQLTQPIPIVQPIRTRVIEWKGEADVGVGQTGECFPDCGEKEVFPWTVRINGVSQHFLNANRSSLLVPRPGEVEHWTLVNTSGSWSHPVHLHLEEGVTIDRAGGPMTAIERANPRKDVWRLGPDGGTTVNVQVRFGEFGGAYVSHCHNTVHEDFGMLFRFDVLTDPANPENSQVHVNVIPTPKPSPEGVTYVTPEILPEGNPFDPTFNPFPGRPV</sequence>
<evidence type="ECO:0000256" key="1">
    <source>
        <dbReference type="ARBA" id="ARBA00022723"/>
    </source>
</evidence>
<dbReference type="STRING" id="315423.SAMN04488020_10814"/>
<dbReference type="InterPro" id="IPR045087">
    <property type="entry name" value="Cu-oxidase_fam"/>
</dbReference>
<dbReference type="OrthoDB" id="9757546at2"/>
<dbReference type="InterPro" id="IPR002355">
    <property type="entry name" value="Cu_oxidase_Cu_BS"/>
</dbReference>
<dbReference type="EMBL" id="FWFV01000008">
    <property type="protein sequence ID" value="SLN56968.1"/>
    <property type="molecule type" value="Genomic_DNA"/>
</dbReference>
<evidence type="ECO:0000259" key="3">
    <source>
        <dbReference type="Pfam" id="PF07731"/>
    </source>
</evidence>
<keyword evidence="5" id="KW-1185">Reference proteome</keyword>
<dbReference type="PROSITE" id="PS00080">
    <property type="entry name" value="MULTICOPPER_OXIDASE2"/>
    <property type="match status" value="1"/>
</dbReference>
<gene>
    <name evidence="4" type="primary">cotA</name>
    <name evidence="4" type="ORF">PAM7066_02722</name>
</gene>
<name>A0A1Y5T9K9_9RHOB</name>
<reference evidence="4 5" key="1">
    <citation type="submission" date="2017-03" db="EMBL/GenBank/DDBJ databases">
        <authorList>
            <person name="Afonso C.L."/>
            <person name="Miller P.J."/>
            <person name="Scott M.A."/>
            <person name="Spackman E."/>
            <person name="Goraichik I."/>
            <person name="Dimitrov K.M."/>
            <person name="Suarez D.L."/>
            <person name="Swayne D.E."/>
        </authorList>
    </citation>
    <scope>NUCLEOTIDE SEQUENCE [LARGE SCALE GENOMIC DNA]</scope>
    <source>
        <strain evidence="4 5">CECT 7066</strain>
    </source>
</reference>
<keyword evidence="4" id="KW-0167">Capsid protein</keyword>
<accession>A0A1Y5T9K9</accession>
<dbReference type="GO" id="GO:0016491">
    <property type="term" value="F:oxidoreductase activity"/>
    <property type="evidence" value="ECO:0007669"/>
    <property type="project" value="InterPro"/>
</dbReference>
<dbReference type="Proteomes" id="UP000193870">
    <property type="component" value="Unassembled WGS sequence"/>
</dbReference>
<feature type="region of interest" description="Disordered" evidence="2">
    <location>
        <begin position="544"/>
        <end position="563"/>
    </location>
</feature>
<keyword evidence="1" id="KW-0479">Metal-binding</keyword>
<dbReference type="PANTHER" id="PTHR48267:SF1">
    <property type="entry name" value="BILIRUBIN OXIDASE"/>
    <property type="match status" value="1"/>
</dbReference>
<feature type="region of interest" description="Disordered" evidence="2">
    <location>
        <begin position="235"/>
        <end position="260"/>
    </location>
</feature>
<feature type="compositionally biased region" description="Polar residues" evidence="2">
    <location>
        <begin position="242"/>
        <end position="257"/>
    </location>
</feature>
<evidence type="ECO:0000313" key="4">
    <source>
        <dbReference type="EMBL" id="SLN56968.1"/>
    </source>
</evidence>
<evidence type="ECO:0000256" key="2">
    <source>
        <dbReference type="SAM" id="MobiDB-lite"/>
    </source>
</evidence>
<protein>
    <submittedName>
        <fullName evidence="4">Spore coat protein A</fullName>
    </submittedName>
</protein>
<proteinExistence type="predicted"/>
<dbReference type="Gene3D" id="2.60.40.420">
    <property type="entry name" value="Cupredoxins - blue copper proteins"/>
    <property type="match status" value="3"/>
</dbReference>
<dbReference type="InterPro" id="IPR008972">
    <property type="entry name" value="Cupredoxin"/>
</dbReference>
<dbReference type="PANTHER" id="PTHR48267">
    <property type="entry name" value="CUPREDOXIN SUPERFAMILY PROTEIN"/>
    <property type="match status" value="1"/>
</dbReference>
<dbReference type="InterPro" id="IPR011706">
    <property type="entry name" value="Cu-oxidase_C"/>
</dbReference>
<dbReference type="Pfam" id="PF07731">
    <property type="entry name" value="Cu-oxidase_2"/>
    <property type="match status" value="1"/>
</dbReference>